<reference evidence="2 3" key="1">
    <citation type="submission" date="2024-09" db="EMBL/GenBank/DDBJ databases">
        <title>Chromosome-scale assembly of Riccia fluitans.</title>
        <authorList>
            <person name="Paukszto L."/>
            <person name="Sawicki J."/>
            <person name="Karawczyk K."/>
            <person name="Piernik-Szablinska J."/>
            <person name="Szczecinska M."/>
            <person name="Mazdziarz M."/>
        </authorList>
    </citation>
    <scope>NUCLEOTIDE SEQUENCE [LARGE SCALE GENOMIC DNA]</scope>
    <source>
        <strain evidence="2">Rf_01</strain>
        <tissue evidence="2">Aerial parts of the thallus</tissue>
    </source>
</reference>
<evidence type="ECO:0000313" key="2">
    <source>
        <dbReference type="EMBL" id="KAL2623741.1"/>
    </source>
</evidence>
<dbReference type="Proteomes" id="UP001605036">
    <property type="component" value="Unassembled WGS sequence"/>
</dbReference>
<name>A0ABD1YAH3_9MARC</name>
<feature type="region of interest" description="Disordered" evidence="1">
    <location>
        <begin position="118"/>
        <end position="158"/>
    </location>
</feature>
<feature type="region of interest" description="Disordered" evidence="1">
    <location>
        <begin position="309"/>
        <end position="333"/>
    </location>
</feature>
<organism evidence="2 3">
    <name type="scientific">Riccia fluitans</name>
    <dbReference type="NCBI Taxonomy" id="41844"/>
    <lineage>
        <taxon>Eukaryota</taxon>
        <taxon>Viridiplantae</taxon>
        <taxon>Streptophyta</taxon>
        <taxon>Embryophyta</taxon>
        <taxon>Marchantiophyta</taxon>
        <taxon>Marchantiopsida</taxon>
        <taxon>Marchantiidae</taxon>
        <taxon>Marchantiales</taxon>
        <taxon>Ricciaceae</taxon>
        <taxon>Riccia</taxon>
    </lineage>
</organism>
<feature type="compositionally biased region" description="Basic and acidic residues" evidence="1">
    <location>
        <begin position="314"/>
        <end position="324"/>
    </location>
</feature>
<protein>
    <submittedName>
        <fullName evidence="2">Uncharacterized protein</fullName>
    </submittedName>
</protein>
<gene>
    <name evidence="2" type="ORF">R1flu_007986</name>
</gene>
<dbReference type="EMBL" id="JBHFFA010000005">
    <property type="protein sequence ID" value="KAL2623741.1"/>
    <property type="molecule type" value="Genomic_DNA"/>
</dbReference>
<keyword evidence="3" id="KW-1185">Reference proteome</keyword>
<evidence type="ECO:0000313" key="3">
    <source>
        <dbReference type="Proteomes" id="UP001605036"/>
    </source>
</evidence>
<proteinExistence type="predicted"/>
<dbReference type="AlphaFoldDB" id="A0ABD1YAH3"/>
<evidence type="ECO:0000256" key="1">
    <source>
        <dbReference type="SAM" id="MobiDB-lite"/>
    </source>
</evidence>
<accession>A0ABD1YAH3</accession>
<sequence>MEAGSRFGAIAFVELSRGGHDEEANTVERISPVSFSAFRANRGEKVGRFERGDDRVPPALDRAQIPSEERVSSHLREGGRSGFPEFLFPFANVSKEAVWHFCEGRMSVWSVIRKRLQGRKSGGPDSVDRESPSASPAISEDPGMVKGRSGSLSNLASPVSRGRDAVKVYFVHSSFTRRSSRRGRQMGIRAGGGKFLKKGTVAVEVEHVEVGSPIRNRQSPFLRIPDRAIRRFRTAGRICVGLRVSGEPEFCSWRIRYVAIRMISPVPCLVSDSLSRGSIRRLLARGSSCRSEAFGTSDRLEHVDTVTAVGPTEDSARAKDRDSPAPRSSSCGNSEMRPCLIGAFAELFVKEGSESGALPEEEQINSFSVSPALHVAMNSGRVLI</sequence>
<comment type="caution">
    <text evidence="2">The sequence shown here is derived from an EMBL/GenBank/DDBJ whole genome shotgun (WGS) entry which is preliminary data.</text>
</comment>